<dbReference type="SUPFAM" id="SSF52833">
    <property type="entry name" value="Thioredoxin-like"/>
    <property type="match status" value="1"/>
</dbReference>
<dbReference type="FunFam" id="3.40.30.10:FF:000002">
    <property type="entry name" value="Alkyl hydroperoxide reductase C"/>
    <property type="match status" value="1"/>
</dbReference>
<evidence type="ECO:0000256" key="2">
    <source>
        <dbReference type="ARBA" id="ARBA00009796"/>
    </source>
</evidence>
<dbReference type="GO" id="GO:0045454">
    <property type="term" value="P:cell redox homeostasis"/>
    <property type="evidence" value="ECO:0007669"/>
    <property type="project" value="TreeGrafter"/>
</dbReference>
<dbReference type="GO" id="GO:0008379">
    <property type="term" value="F:thioredoxin peroxidase activity"/>
    <property type="evidence" value="ECO:0007669"/>
    <property type="project" value="TreeGrafter"/>
</dbReference>
<comment type="caution">
    <text evidence="9">The sequence shown here is derived from an EMBL/GenBank/DDBJ whole genome shotgun (WGS) entry which is preliminary data.</text>
</comment>
<evidence type="ECO:0000256" key="1">
    <source>
        <dbReference type="ARBA" id="ARBA00004496"/>
    </source>
</evidence>
<dbReference type="OrthoDB" id="185659at2759"/>
<dbReference type="PANTHER" id="PTHR10681:SF128">
    <property type="entry name" value="THIOREDOXIN-DEPENDENT PEROXIDE REDUCTASE, MITOCHONDRIAL"/>
    <property type="match status" value="1"/>
</dbReference>
<name>A0A132NX20_GIAIN</name>
<evidence type="ECO:0000256" key="7">
    <source>
        <dbReference type="SAM" id="Phobius"/>
    </source>
</evidence>
<comment type="subcellular location">
    <subcellularLocation>
        <location evidence="1">Cytoplasm</location>
    </subcellularLocation>
</comment>
<dbReference type="InterPro" id="IPR050217">
    <property type="entry name" value="Peroxiredoxin"/>
</dbReference>
<evidence type="ECO:0000256" key="3">
    <source>
        <dbReference type="ARBA" id="ARBA00022490"/>
    </source>
</evidence>
<dbReference type="InterPro" id="IPR019479">
    <property type="entry name" value="Peroxiredoxin_C"/>
</dbReference>
<keyword evidence="6" id="KW-0676">Redox-active center</keyword>
<evidence type="ECO:0000256" key="6">
    <source>
        <dbReference type="ARBA" id="ARBA00023284"/>
    </source>
</evidence>
<feature type="transmembrane region" description="Helical" evidence="7">
    <location>
        <begin position="20"/>
        <end position="39"/>
    </location>
</feature>
<evidence type="ECO:0000256" key="5">
    <source>
        <dbReference type="ARBA" id="ARBA00023157"/>
    </source>
</evidence>
<dbReference type="InterPro" id="IPR000866">
    <property type="entry name" value="AhpC/TSA"/>
</dbReference>
<protein>
    <submittedName>
        <fullName evidence="9">Peroxiredoxin 1/thioredoxin peroxidase</fullName>
    </submittedName>
</protein>
<dbReference type="Pfam" id="PF10417">
    <property type="entry name" value="1-cysPrx_C"/>
    <property type="match status" value="1"/>
</dbReference>
<evidence type="ECO:0000313" key="9">
    <source>
        <dbReference type="EMBL" id="KWX14604.1"/>
    </source>
</evidence>
<dbReference type="Pfam" id="PF00578">
    <property type="entry name" value="AhpC-TSA"/>
    <property type="match status" value="1"/>
</dbReference>
<dbReference type="PANTHER" id="PTHR10681">
    <property type="entry name" value="THIOREDOXIN PEROXIDASE"/>
    <property type="match status" value="1"/>
</dbReference>
<dbReference type="CDD" id="cd03015">
    <property type="entry name" value="PRX_Typ2cys"/>
    <property type="match status" value="1"/>
</dbReference>
<keyword evidence="9" id="KW-0575">Peroxidase</keyword>
<keyword evidence="3" id="KW-0963">Cytoplasm</keyword>
<dbReference type="InterPro" id="IPR013766">
    <property type="entry name" value="Thioredoxin_domain"/>
</dbReference>
<dbReference type="EMBL" id="JXTI01000027">
    <property type="protein sequence ID" value="KWX14604.1"/>
    <property type="molecule type" value="Genomic_DNA"/>
</dbReference>
<dbReference type="Gene3D" id="3.40.30.10">
    <property type="entry name" value="Glutaredoxin"/>
    <property type="match status" value="1"/>
</dbReference>
<dbReference type="GO" id="GO:0006979">
    <property type="term" value="P:response to oxidative stress"/>
    <property type="evidence" value="ECO:0007669"/>
    <property type="project" value="TreeGrafter"/>
</dbReference>
<gene>
    <name evidence="9" type="ORF">QR46_1347</name>
</gene>
<evidence type="ECO:0000313" key="10">
    <source>
        <dbReference type="Proteomes" id="UP000070089"/>
    </source>
</evidence>
<dbReference type="VEuPathDB" id="GiardiaDB:QR46_1347"/>
<keyword evidence="7" id="KW-1133">Transmembrane helix</keyword>
<dbReference type="PROSITE" id="PS51352">
    <property type="entry name" value="THIOREDOXIN_2"/>
    <property type="match status" value="1"/>
</dbReference>
<keyword evidence="7" id="KW-0472">Membrane</keyword>
<dbReference type="GO" id="GO:0005829">
    <property type="term" value="C:cytosol"/>
    <property type="evidence" value="ECO:0007669"/>
    <property type="project" value="TreeGrafter"/>
</dbReference>
<feature type="domain" description="Thioredoxin" evidence="8">
    <location>
        <begin position="68"/>
        <end position="228"/>
    </location>
</feature>
<dbReference type="InterPro" id="IPR036249">
    <property type="entry name" value="Thioredoxin-like_sf"/>
</dbReference>
<evidence type="ECO:0000259" key="8">
    <source>
        <dbReference type="PROSITE" id="PS51352"/>
    </source>
</evidence>
<proteinExistence type="inferred from homology"/>
<evidence type="ECO:0000256" key="4">
    <source>
        <dbReference type="ARBA" id="ARBA00023002"/>
    </source>
</evidence>
<keyword evidence="4" id="KW-0560">Oxidoreductase</keyword>
<dbReference type="GO" id="GO:0042744">
    <property type="term" value="P:hydrogen peroxide catabolic process"/>
    <property type="evidence" value="ECO:0007669"/>
    <property type="project" value="TreeGrafter"/>
</dbReference>
<dbReference type="AlphaFoldDB" id="A0A132NX20"/>
<sequence length="265" mass="30064">MYLRVKSKTIYKKACKDLKMLLLVYLISAIFAATCTLTVNRNTCVHDKCEKIGDTEVCTQLKTTSSVPIPGTPCPDFEVEVLTPDLKFTKRKLADYKGKYLIIFFYPADFTFVCPSEIIHFSSMAEQLRKKYNTEIIIGSTDTVYSHHAWCLQNKTEGGIGPCKCDLFADTNHKMARDFGILVEEMGLALRAMFIVSDKGIVRHVTINDFPVGRSVEEAMRMIQAFQYADKTGGVIPCGWTPEKNDFIIPDPEKKKEYFSKTFTK</sequence>
<accession>A0A132NX20</accession>
<comment type="similarity">
    <text evidence="2">Belongs to the peroxiredoxin family. AhpC/Prx1 subfamily.</text>
</comment>
<dbReference type="GO" id="GO:0033554">
    <property type="term" value="P:cellular response to stress"/>
    <property type="evidence" value="ECO:0007669"/>
    <property type="project" value="TreeGrafter"/>
</dbReference>
<organism evidence="9 10">
    <name type="scientific">Giardia duodenalis assemblage B</name>
    <dbReference type="NCBI Taxonomy" id="1394984"/>
    <lineage>
        <taxon>Eukaryota</taxon>
        <taxon>Metamonada</taxon>
        <taxon>Diplomonadida</taxon>
        <taxon>Hexamitidae</taxon>
        <taxon>Giardiinae</taxon>
        <taxon>Giardia</taxon>
    </lineage>
</organism>
<reference evidence="9 10" key="1">
    <citation type="journal article" date="2015" name="Mol. Biochem. Parasitol.">
        <title>Identification of polymorphic genes for use in assemblage B genotyping assays through comparative genomics of multiple assemblage B Giardia duodenalis isolates.</title>
        <authorList>
            <person name="Wielinga C."/>
            <person name="Thompson R.C."/>
            <person name="Monis P."/>
            <person name="Ryan U."/>
        </authorList>
    </citation>
    <scope>NUCLEOTIDE SEQUENCE [LARGE SCALE GENOMIC DNA]</scope>
    <source>
        <strain evidence="9 10">BAH15c1</strain>
    </source>
</reference>
<keyword evidence="7" id="KW-0812">Transmembrane</keyword>
<dbReference type="Proteomes" id="UP000070089">
    <property type="component" value="Unassembled WGS sequence"/>
</dbReference>
<keyword evidence="5" id="KW-1015">Disulfide bond</keyword>